<feature type="domain" description="Glycoside hydrolase family 29 N-terminal" evidence="12">
    <location>
        <begin position="20"/>
        <end position="358"/>
    </location>
</feature>
<dbReference type="GeneID" id="111106777"/>
<evidence type="ECO:0000256" key="9">
    <source>
        <dbReference type="ARBA" id="ARBA00023180"/>
    </source>
</evidence>
<dbReference type="RefSeq" id="XP_022297304.1">
    <property type="nucleotide sequence ID" value="XM_022441596.1"/>
</dbReference>
<dbReference type="Gene3D" id="3.20.20.80">
    <property type="entry name" value="Glycosidases"/>
    <property type="match status" value="1"/>
</dbReference>
<protein>
    <recommendedName>
        <fullName evidence="6">alpha-L-fucosidase</fullName>
        <ecNumber evidence="6">3.2.1.51</ecNumber>
    </recommendedName>
</protein>
<evidence type="ECO:0000256" key="11">
    <source>
        <dbReference type="PIRNR" id="PIRNR001092"/>
    </source>
</evidence>
<dbReference type="Pfam" id="PF01120">
    <property type="entry name" value="Alpha_L_fucos"/>
    <property type="match status" value="1"/>
</dbReference>
<dbReference type="InterPro" id="IPR016286">
    <property type="entry name" value="FUC_metazoa-typ"/>
</dbReference>
<evidence type="ECO:0000256" key="5">
    <source>
        <dbReference type="ARBA" id="ARBA00011881"/>
    </source>
</evidence>
<comment type="subunit">
    <text evidence="5">Homotetramer.</text>
</comment>
<evidence type="ECO:0000259" key="13">
    <source>
        <dbReference type="Pfam" id="PF16757"/>
    </source>
</evidence>
<evidence type="ECO:0000256" key="4">
    <source>
        <dbReference type="ARBA" id="ARBA00007951"/>
    </source>
</evidence>
<feature type="signal peptide" evidence="11">
    <location>
        <begin position="1"/>
        <end position="24"/>
    </location>
</feature>
<evidence type="ECO:0000256" key="7">
    <source>
        <dbReference type="ARBA" id="ARBA00022729"/>
    </source>
</evidence>
<dbReference type="InterPro" id="IPR031919">
    <property type="entry name" value="Fucosidase_C"/>
</dbReference>
<dbReference type="FunFam" id="3.20.20.80:FF:000027">
    <property type="entry name" value="Alpha-L-fucosidase"/>
    <property type="match status" value="1"/>
</dbReference>
<organism evidence="14 15">
    <name type="scientific">Crassostrea virginica</name>
    <name type="common">Eastern oyster</name>
    <dbReference type="NCBI Taxonomy" id="6565"/>
    <lineage>
        <taxon>Eukaryota</taxon>
        <taxon>Metazoa</taxon>
        <taxon>Spiralia</taxon>
        <taxon>Lophotrochozoa</taxon>
        <taxon>Mollusca</taxon>
        <taxon>Bivalvia</taxon>
        <taxon>Autobranchia</taxon>
        <taxon>Pteriomorphia</taxon>
        <taxon>Ostreida</taxon>
        <taxon>Ostreoidea</taxon>
        <taxon>Ostreidae</taxon>
        <taxon>Crassostrea</taxon>
    </lineage>
</organism>
<dbReference type="GO" id="GO:0006004">
    <property type="term" value="P:fucose metabolic process"/>
    <property type="evidence" value="ECO:0007669"/>
    <property type="project" value="InterPro"/>
</dbReference>
<evidence type="ECO:0000256" key="8">
    <source>
        <dbReference type="ARBA" id="ARBA00022801"/>
    </source>
</evidence>
<dbReference type="GO" id="GO:0004560">
    <property type="term" value="F:alpha-L-fucosidase activity"/>
    <property type="evidence" value="ECO:0007669"/>
    <property type="project" value="UniProtKB-EC"/>
</dbReference>
<comment type="catalytic activity">
    <reaction evidence="2">
        <text>a neolactoside IV(2)-alpha-Fuc-nLc4Cer(d18:0) + H2O = a neolactoside nLc4Cer(d18:0) + L-fucose</text>
        <dbReference type="Rhea" id="RHEA:49308"/>
        <dbReference type="ChEBI" id="CHEBI:2181"/>
        <dbReference type="ChEBI" id="CHEBI:15377"/>
        <dbReference type="ChEBI" id="CHEBI:91119"/>
        <dbReference type="ChEBI" id="CHEBI:91121"/>
    </reaction>
    <physiologicalReaction direction="left-to-right" evidence="2">
        <dbReference type="Rhea" id="RHEA:49309"/>
    </physiologicalReaction>
</comment>
<proteinExistence type="inferred from homology"/>
<evidence type="ECO:0000313" key="15">
    <source>
        <dbReference type="RefSeq" id="XP_022297304.1"/>
    </source>
</evidence>
<keyword evidence="8 11" id="KW-0378">Hydrolase</keyword>
<evidence type="ECO:0000256" key="1">
    <source>
        <dbReference type="ARBA" id="ARBA00000321"/>
    </source>
</evidence>
<keyword evidence="10 11" id="KW-0326">Glycosidase</keyword>
<dbReference type="InterPro" id="IPR057739">
    <property type="entry name" value="Glyco_hydro_29_N"/>
</dbReference>
<dbReference type="Pfam" id="PF16757">
    <property type="entry name" value="Fucosidase_C"/>
    <property type="match status" value="1"/>
</dbReference>
<accession>A0A8B8B3S4</accession>
<keyword evidence="9" id="KW-0325">Glycoprotein</keyword>
<dbReference type="SUPFAM" id="SSF51445">
    <property type="entry name" value="(Trans)glycosidases"/>
    <property type="match status" value="1"/>
</dbReference>
<dbReference type="KEGG" id="cvn:111106777"/>
<sequence length="462" mass="53175">MATTLKSILVSLGFFLSFLAKTSQTVRYEPTWDSLDKRPLPDWYDDAKLGIFIHWGVFSVPSFSSEWFWYDWKARGLPGIVDFMQKNYPPDFTYPDFAPEFRAEFYSPVEWAGLFKESGAKYVVLTSKHHEGFTNWPSNYSFNWNAKDVGPDRDLVGDLADAVRDYSLKFGLYHSLFEWFNPLYKKDEASGFKTQNFVKAKTMPELYEIVRRYKPEVVWSDGDGDAPAEYWTSQEFLAWLYNDSPVKDSVVVNDRWGKNVSCHHGGFFTCSDRYNPGKLQAHKWENAMTIDRYSWGYRRNAPLSNYLSIEDLLKTFITTVSCGGNMLMNVGPTSYGRIVPIMEERLKQMGEWLTVNGDAIYGTRPWSHQNDTLTKDVWYTKKKSPSGYTVYAILLQWPKAGTLTLGAPLTTSATEVSLLGYQGKFYWKKGLTGGIEIDIPKIAWNLMPCKWAWVFKLDGISN</sequence>
<feature type="chain" id="PRO_5034435496" description="alpha-L-fucosidase" evidence="11">
    <location>
        <begin position="25"/>
        <end position="462"/>
    </location>
</feature>
<evidence type="ECO:0000256" key="2">
    <source>
        <dbReference type="ARBA" id="ARBA00000419"/>
    </source>
</evidence>
<dbReference type="PIRSF" id="PIRSF001092">
    <property type="entry name" value="Alpha-L-fucosidase"/>
    <property type="match status" value="1"/>
</dbReference>
<dbReference type="InterPro" id="IPR017853">
    <property type="entry name" value="GH"/>
</dbReference>
<dbReference type="FunFam" id="2.60.40.1180:FF:000013">
    <property type="entry name" value="Alpha-L-fucosidase"/>
    <property type="match status" value="1"/>
</dbReference>
<comment type="catalytic activity">
    <reaction evidence="1">
        <text>a neolactoside IV(2)-alpha-Fuc-nLc4Cer(d18:1(4E)) + H2O = a neolactoside nLc4Cer(d18:1(4E)) + L-fucose</text>
        <dbReference type="Rhea" id="RHEA:48224"/>
        <dbReference type="ChEBI" id="CHEBI:2181"/>
        <dbReference type="ChEBI" id="CHEBI:15377"/>
        <dbReference type="ChEBI" id="CHEBI:17006"/>
        <dbReference type="ChEBI" id="CHEBI:28691"/>
    </reaction>
    <physiologicalReaction direction="left-to-right" evidence="1">
        <dbReference type="Rhea" id="RHEA:48225"/>
    </physiologicalReaction>
</comment>
<keyword evidence="7 11" id="KW-0732">Signal</keyword>
<dbReference type="PRINTS" id="PR00741">
    <property type="entry name" value="GLHYDRLASE29"/>
</dbReference>
<dbReference type="InterPro" id="IPR000933">
    <property type="entry name" value="Glyco_hydro_29"/>
</dbReference>
<name>A0A8B8B3S4_CRAVI</name>
<dbReference type="SMART" id="SM00812">
    <property type="entry name" value="Alpha_L_fucos"/>
    <property type="match status" value="1"/>
</dbReference>
<comment type="function">
    <text evidence="3">Alpha-L-fucosidase is responsible for hydrolyzing the alpha-1,6-linked fucose joined to the reducing-end N-acetylglucosamine of the carbohydrate moieties of glycoproteins.</text>
</comment>
<evidence type="ECO:0000259" key="12">
    <source>
        <dbReference type="Pfam" id="PF01120"/>
    </source>
</evidence>
<dbReference type="GO" id="GO:0016139">
    <property type="term" value="P:glycoside catabolic process"/>
    <property type="evidence" value="ECO:0007669"/>
    <property type="project" value="TreeGrafter"/>
</dbReference>
<dbReference type="PANTHER" id="PTHR10030:SF37">
    <property type="entry name" value="ALPHA-L-FUCOSIDASE-RELATED"/>
    <property type="match status" value="1"/>
</dbReference>
<evidence type="ECO:0000313" key="14">
    <source>
        <dbReference type="Proteomes" id="UP000694844"/>
    </source>
</evidence>
<dbReference type="Proteomes" id="UP000694844">
    <property type="component" value="Chromosome 8"/>
</dbReference>
<keyword evidence="14" id="KW-1185">Reference proteome</keyword>
<dbReference type="GO" id="GO:0005764">
    <property type="term" value="C:lysosome"/>
    <property type="evidence" value="ECO:0007669"/>
    <property type="project" value="TreeGrafter"/>
</dbReference>
<evidence type="ECO:0000256" key="3">
    <source>
        <dbReference type="ARBA" id="ARBA00004071"/>
    </source>
</evidence>
<dbReference type="OrthoDB" id="6039950at2759"/>
<feature type="domain" description="Alpha-L-fucosidase C-terminal" evidence="13">
    <location>
        <begin position="369"/>
        <end position="457"/>
    </location>
</feature>
<reference evidence="15" key="1">
    <citation type="submission" date="2025-08" db="UniProtKB">
        <authorList>
            <consortium name="RefSeq"/>
        </authorList>
    </citation>
    <scope>IDENTIFICATION</scope>
    <source>
        <tissue evidence="15">Whole sample</tissue>
    </source>
</reference>
<gene>
    <name evidence="15" type="primary">LOC111106777</name>
</gene>
<evidence type="ECO:0000256" key="10">
    <source>
        <dbReference type="ARBA" id="ARBA00023295"/>
    </source>
</evidence>
<dbReference type="AlphaFoldDB" id="A0A8B8B3S4"/>
<comment type="similarity">
    <text evidence="4 11">Belongs to the glycosyl hydrolase 29 family.</text>
</comment>
<dbReference type="InterPro" id="IPR013780">
    <property type="entry name" value="Glyco_hydro_b"/>
</dbReference>
<evidence type="ECO:0000256" key="6">
    <source>
        <dbReference type="ARBA" id="ARBA00012662"/>
    </source>
</evidence>
<dbReference type="EC" id="3.2.1.51" evidence="6"/>
<dbReference type="Gene3D" id="2.60.40.1180">
    <property type="entry name" value="Golgi alpha-mannosidase II"/>
    <property type="match status" value="1"/>
</dbReference>
<dbReference type="PANTHER" id="PTHR10030">
    <property type="entry name" value="ALPHA-L-FUCOSIDASE"/>
    <property type="match status" value="1"/>
</dbReference>